<accession>A0A9X2D3V8</accession>
<organism evidence="3 4">
    <name type="scientific">Nocardioides bruguierae</name>
    <dbReference type="NCBI Taxonomy" id="2945102"/>
    <lineage>
        <taxon>Bacteria</taxon>
        <taxon>Bacillati</taxon>
        <taxon>Actinomycetota</taxon>
        <taxon>Actinomycetes</taxon>
        <taxon>Propionibacteriales</taxon>
        <taxon>Nocardioidaceae</taxon>
        <taxon>Nocardioides</taxon>
    </lineage>
</organism>
<dbReference type="EMBL" id="JAMOIL010000001">
    <property type="protein sequence ID" value="MCM0618867.1"/>
    <property type="molecule type" value="Genomic_DNA"/>
</dbReference>
<evidence type="ECO:0000313" key="3">
    <source>
        <dbReference type="EMBL" id="MCM0618867.1"/>
    </source>
</evidence>
<dbReference type="GO" id="GO:0032259">
    <property type="term" value="P:methylation"/>
    <property type="evidence" value="ECO:0007669"/>
    <property type="project" value="UniProtKB-KW"/>
</dbReference>
<protein>
    <submittedName>
        <fullName evidence="3">Class I SAM-dependent methyltransferase</fullName>
    </submittedName>
</protein>
<dbReference type="PANTHER" id="PTHR44068">
    <property type="entry name" value="ZGC:194242"/>
    <property type="match status" value="1"/>
</dbReference>
<dbReference type="AlphaFoldDB" id="A0A9X2D3V8"/>
<proteinExistence type="predicted"/>
<evidence type="ECO:0000313" key="4">
    <source>
        <dbReference type="Proteomes" id="UP001139485"/>
    </source>
</evidence>
<dbReference type="Proteomes" id="UP001139485">
    <property type="component" value="Unassembled WGS sequence"/>
</dbReference>
<dbReference type="InterPro" id="IPR029063">
    <property type="entry name" value="SAM-dependent_MTases_sf"/>
</dbReference>
<dbReference type="Pfam" id="PF08241">
    <property type="entry name" value="Methyltransf_11"/>
    <property type="match status" value="1"/>
</dbReference>
<dbReference type="CDD" id="cd02440">
    <property type="entry name" value="AdoMet_MTases"/>
    <property type="match status" value="1"/>
</dbReference>
<evidence type="ECO:0000259" key="2">
    <source>
        <dbReference type="Pfam" id="PF08241"/>
    </source>
</evidence>
<keyword evidence="4" id="KW-1185">Reference proteome</keyword>
<dbReference type="GO" id="GO:0008757">
    <property type="term" value="F:S-adenosylmethionine-dependent methyltransferase activity"/>
    <property type="evidence" value="ECO:0007669"/>
    <property type="project" value="InterPro"/>
</dbReference>
<dbReference type="InterPro" id="IPR013216">
    <property type="entry name" value="Methyltransf_11"/>
</dbReference>
<keyword evidence="3" id="KW-0489">Methyltransferase</keyword>
<reference evidence="3" key="1">
    <citation type="submission" date="2022-05" db="EMBL/GenBank/DDBJ databases">
        <authorList>
            <person name="Tuo L."/>
        </authorList>
    </citation>
    <scope>NUCLEOTIDE SEQUENCE</scope>
    <source>
        <strain evidence="3">BSK12Z-4</strain>
    </source>
</reference>
<dbReference type="RefSeq" id="WP_250051966.1">
    <property type="nucleotide sequence ID" value="NZ_JAMJPH010000003.1"/>
</dbReference>
<sequence length="239" mass="26274">MLTVDFDRLGLVPGDRLLDMGAGAGRHAFEAYRRGADVVALDRDAAELRGVEELFGAMRLEGQVPEDAAARVVEGDALALPFADGEFDRVVAAEVLEHLPADIAAIDELVRVLRPGGTMAVSVPRWFPEIVSWRLSEEYHTVEGGHIRIYTDAELVAKLTGAGLVVEGTGYAHGLHSPYWWLKCAVGVDNDTHPLVRAYHRLLVWEITDAPRVLRWAGRVLDPLIGKSLVVYLRKPEVP</sequence>
<comment type="caution">
    <text evidence="3">The sequence shown here is derived from an EMBL/GenBank/DDBJ whole genome shotgun (WGS) entry which is preliminary data.</text>
</comment>
<dbReference type="PANTHER" id="PTHR44068:SF11">
    <property type="entry name" value="GERANYL DIPHOSPHATE 2-C-METHYLTRANSFERASE"/>
    <property type="match status" value="1"/>
</dbReference>
<dbReference type="InterPro" id="IPR050447">
    <property type="entry name" value="Erg6_SMT_methyltransf"/>
</dbReference>
<dbReference type="SUPFAM" id="SSF53335">
    <property type="entry name" value="S-adenosyl-L-methionine-dependent methyltransferases"/>
    <property type="match status" value="1"/>
</dbReference>
<evidence type="ECO:0000256" key="1">
    <source>
        <dbReference type="ARBA" id="ARBA00022679"/>
    </source>
</evidence>
<name>A0A9X2D3V8_9ACTN</name>
<gene>
    <name evidence="3" type="ORF">M8330_00995</name>
</gene>
<dbReference type="Gene3D" id="3.40.50.150">
    <property type="entry name" value="Vaccinia Virus protein VP39"/>
    <property type="match status" value="1"/>
</dbReference>
<keyword evidence="1" id="KW-0808">Transferase</keyword>
<feature type="domain" description="Methyltransferase type 11" evidence="2">
    <location>
        <begin position="18"/>
        <end position="120"/>
    </location>
</feature>